<keyword evidence="4 9" id="KW-0547">Nucleotide-binding</keyword>
<dbReference type="Pfam" id="PF00958">
    <property type="entry name" value="GMP_synt_C"/>
    <property type="match status" value="1"/>
</dbReference>
<keyword evidence="7 9" id="KW-0067">ATP-binding</keyword>
<dbReference type="AlphaFoldDB" id="S0EV90"/>
<dbReference type="InterPro" id="IPR014729">
    <property type="entry name" value="Rossmann-like_a/b/a_fold"/>
</dbReference>
<dbReference type="STRING" id="454171.CP488_00724"/>
<dbReference type="GO" id="GO:0003921">
    <property type="term" value="F:GMP synthase activity"/>
    <property type="evidence" value="ECO:0007669"/>
    <property type="project" value="InterPro"/>
</dbReference>
<dbReference type="CDD" id="cd01997">
    <property type="entry name" value="GMP_synthase_C"/>
    <property type="match status" value="1"/>
</dbReference>
<dbReference type="PROSITE" id="PS51553">
    <property type="entry name" value="GMPS_ATP_PPASE"/>
    <property type="match status" value="1"/>
</dbReference>
<dbReference type="UniPathway" id="UPA00189">
    <property type="reaction ID" value="UER00296"/>
</dbReference>
<comment type="catalytic activity">
    <reaction evidence="9">
        <text>XMP + L-glutamine + ATP + H2O = GMP + L-glutamate + AMP + diphosphate + 2 H(+)</text>
        <dbReference type="Rhea" id="RHEA:11680"/>
        <dbReference type="ChEBI" id="CHEBI:15377"/>
        <dbReference type="ChEBI" id="CHEBI:15378"/>
        <dbReference type="ChEBI" id="CHEBI:29985"/>
        <dbReference type="ChEBI" id="CHEBI:30616"/>
        <dbReference type="ChEBI" id="CHEBI:33019"/>
        <dbReference type="ChEBI" id="CHEBI:57464"/>
        <dbReference type="ChEBI" id="CHEBI:58115"/>
        <dbReference type="ChEBI" id="CHEBI:58359"/>
        <dbReference type="ChEBI" id="CHEBI:456215"/>
        <dbReference type="EC" id="6.3.5.2"/>
    </reaction>
</comment>
<dbReference type="InterPro" id="IPR004739">
    <property type="entry name" value="GMP_synth_GATase"/>
</dbReference>
<evidence type="ECO:0000256" key="9">
    <source>
        <dbReference type="HAMAP-Rule" id="MF_00344"/>
    </source>
</evidence>
<organism evidence="12 13">
    <name type="scientific">Chthonomonas calidirosea (strain DSM 23976 / ICMP 18418 / T49)</name>
    <dbReference type="NCBI Taxonomy" id="1303518"/>
    <lineage>
        <taxon>Bacteria</taxon>
        <taxon>Bacillati</taxon>
        <taxon>Armatimonadota</taxon>
        <taxon>Chthonomonadia</taxon>
        <taxon>Chthonomonadales</taxon>
        <taxon>Chthonomonadaceae</taxon>
        <taxon>Chthonomonas</taxon>
    </lineage>
</organism>
<evidence type="ECO:0000256" key="5">
    <source>
        <dbReference type="ARBA" id="ARBA00022749"/>
    </source>
</evidence>
<dbReference type="KEGG" id="ccz:CCALI_00432"/>
<comment type="function">
    <text evidence="1 9">Catalyzes the synthesis of GMP from XMP.</text>
</comment>
<dbReference type="FunFam" id="3.30.300.10:FF:000002">
    <property type="entry name" value="GMP synthase [glutamine-hydrolyzing]"/>
    <property type="match status" value="1"/>
</dbReference>
<dbReference type="PRINTS" id="PR00099">
    <property type="entry name" value="CPSGATASE"/>
</dbReference>
<feature type="domain" description="GMPS ATP-PPase" evidence="11">
    <location>
        <begin position="201"/>
        <end position="391"/>
    </location>
</feature>
<dbReference type="Gene3D" id="3.40.50.620">
    <property type="entry name" value="HUPs"/>
    <property type="match status" value="1"/>
</dbReference>
<dbReference type="RefSeq" id="WP_016481829.1">
    <property type="nucleotide sequence ID" value="NC_021487.1"/>
</dbReference>
<feature type="active site" evidence="9">
    <location>
        <position position="174"/>
    </location>
</feature>
<keyword evidence="5 9" id="KW-0332">GMP biosynthesis</keyword>
<dbReference type="HOGENOM" id="CLU_014340_0_5_0"/>
<evidence type="ECO:0000256" key="4">
    <source>
        <dbReference type="ARBA" id="ARBA00022741"/>
    </source>
</evidence>
<dbReference type="PROSITE" id="PS51273">
    <property type="entry name" value="GATASE_TYPE_1"/>
    <property type="match status" value="1"/>
</dbReference>
<evidence type="ECO:0000313" key="12">
    <source>
        <dbReference type="EMBL" id="CCW34267.1"/>
    </source>
</evidence>
<dbReference type="InterPro" id="IPR025777">
    <property type="entry name" value="GMPS_ATP_PPase_dom"/>
</dbReference>
<dbReference type="PANTHER" id="PTHR11922">
    <property type="entry name" value="GMP SYNTHASE-RELATED"/>
    <property type="match status" value="1"/>
</dbReference>
<dbReference type="NCBIfam" id="TIGR00888">
    <property type="entry name" value="guaA_Nterm"/>
    <property type="match status" value="1"/>
</dbReference>
<dbReference type="PRINTS" id="PR00096">
    <property type="entry name" value="GATASE"/>
</dbReference>
<dbReference type="InterPro" id="IPR001674">
    <property type="entry name" value="GMP_synth_C"/>
</dbReference>
<dbReference type="CDD" id="cd01742">
    <property type="entry name" value="GATase1_GMP_Synthase"/>
    <property type="match status" value="1"/>
</dbReference>
<accession>S0EV90</accession>
<dbReference type="Gene3D" id="3.40.50.880">
    <property type="match status" value="1"/>
</dbReference>
<dbReference type="InterPro" id="IPR022310">
    <property type="entry name" value="NAD/GMP_synthase"/>
</dbReference>
<dbReference type="PATRIC" id="fig|1303518.3.peg.439"/>
<dbReference type="MEROPS" id="C26.957"/>
<dbReference type="PANTHER" id="PTHR11922:SF2">
    <property type="entry name" value="GMP SYNTHASE [GLUTAMINE-HYDROLYZING]"/>
    <property type="match status" value="1"/>
</dbReference>
<name>S0EV90_CHTCT</name>
<dbReference type="Pfam" id="PF00117">
    <property type="entry name" value="GATase"/>
    <property type="match status" value="1"/>
</dbReference>
<feature type="active site" evidence="9">
    <location>
        <position position="176"/>
    </location>
</feature>
<keyword evidence="6 9" id="KW-0658">Purine biosynthesis</keyword>
<evidence type="ECO:0000256" key="3">
    <source>
        <dbReference type="ARBA" id="ARBA00022598"/>
    </source>
</evidence>
<dbReference type="SUPFAM" id="SSF52402">
    <property type="entry name" value="Adenine nucleotide alpha hydrolases-like"/>
    <property type="match status" value="1"/>
</dbReference>
<feature type="active site" description="Nucleophile" evidence="9">
    <location>
        <position position="84"/>
    </location>
</feature>
<gene>
    <name evidence="9" type="primary">guaA</name>
    <name evidence="12" type="ORF">CCALI_00432</name>
</gene>
<dbReference type="NCBIfam" id="NF000848">
    <property type="entry name" value="PRK00074.1"/>
    <property type="match status" value="1"/>
</dbReference>
<evidence type="ECO:0000256" key="10">
    <source>
        <dbReference type="PROSITE-ProRule" id="PRU00886"/>
    </source>
</evidence>
<dbReference type="InterPro" id="IPR029062">
    <property type="entry name" value="Class_I_gatase-like"/>
</dbReference>
<comment type="pathway">
    <text evidence="2 9">Purine metabolism; GMP biosynthesis; GMP from XMP (L-Gln route): step 1/1.</text>
</comment>
<sequence>MSSANELVLVLDFGAQYTQLIARRVRECGVYCEIVPGDISAERLAARHPKGLILSGGPSSVYEPQAPKADTGIYALGVPILGICYGLQLMAYQLGGQVEPASHREFGPAEITLLKASPLFQAIGQEGSRLSCWMSHGDKVLSPPAGFELLAMTSATPVAAMADRRRHFYGVQFHPEVEHTPFGKELIRTFLYEICRCRGGWNTQSILDQAIREICERVGDGRVVCGVSGGVDSCCVAALLHRAIGKQLTCIFVDHGLLRKGEAEQVRRDFAEASGIHLIYVDAQDRFLARLKGVTDPEQKRKIVGEEFVRVFEECASEVGGARFLAQGTLYPDVIESGASSKAHVIKTHHNVGGLPKDMQLEVIEPLRMLFKDEVRALALSMGLPESIVWRHPFPGPGLAIRIIGEVTPEKLHILREADAIFVEELQKAGLYRTLSQAFAVLTSIYSVGVMGDQRTYAYPIVLRAVTTEDFMTAQWARLPYEFLEKVSRRIVNEVVGVNRVVYDISTKPPATIEWE</sequence>
<dbReference type="InterPro" id="IPR017926">
    <property type="entry name" value="GATASE"/>
</dbReference>
<dbReference type="Proteomes" id="UP000014227">
    <property type="component" value="Chromosome I"/>
</dbReference>
<keyword evidence="8 9" id="KW-0315">Glutamine amidotransferase</keyword>
<dbReference type="FunCoup" id="S0EV90">
    <property type="interactions" value="486"/>
</dbReference>
<dbReference type="Gene3D" id="3.30.300.10">
    <property type="match status" value="1"/>
</dbReference>
<evidence type="ECO:0000256" key="1">
    <source>
        <dbReference type="ARBA" id="ARBA00002332"/>
    </source>
</evidence>
<comment type="subunit">
    <text evidence="9">Homodimer.</text>
</comment>
<dbReference type="OrthoDB" id="9802219at2"/>
<keyword evidence="3 9" id="KW-0436">Ligase</keyword>
<dbReference type="FunFam" id="3.40.50.620:FF:000001">
    <property type="entry name" value="GMP synthase [glutamine-hydrolyzing]"/>
    <property type="match status" value="1"/>
</dbReference>
<proteinExistence type="inferred from homology"/>
<feature type="binding site" evidence="10">
    <location>
        <begin position="228"/>
        <end position="234"/>
    </location>
    <ligand>
        <name>ATP</name>
        <dbReference type="ChEBI" id="CHEBI:30616"/>
    </ligand>
</feature>
<dbReference type="EC" id="6.3.5.2" evidence="9"/>
<dbReference type="InterPro" id="IPR022955">
    <property type="entry name" value="GMP_synthase"/>
</dbReference>
<evidence type="ECO:0000256" key="2">
    <source>
        <dbReference type="ARBA" id="ARBA00005153"/>
    </source>
</evidence>
<dbReference type="InParanoid" id="S0EV90"/>
<dbReference type="eggNOG" id="COG0518">
    <property type="taxonomic scope" value="Bacteria"/>
</dbReference>
<dbReference type="EMBL" id="HF951689">
    <property type="protein sequence ID" value="CCW34267.1"/>
    <property type="molecule type" value="Genomic_DNA"/>
</dbReference>
<evidence type="ECO:0000256" key="8">
    <source>
        <dbReference type="ARBA" id="ARBA00022962"/>
    </source>
</evidence>
<dbReference type="SUPFAM" id="SSF52317">
    <property type="entry name" value="Class I glutamine amidotransferase-like"/>
    <property type="match status" value="1"/>
</dbReference>
<dbReference type="Pfam" id="PF02540">
    <property type="entry name" value="NAD_synthase"/>
    <property type="match status" value="1"/>
</dbReference>
<dbReference type="FunFam" id="3.40.50.880:FF:000001">
    <property type="entry name" value="GMP synthase [glutamine-hydrolyzing]"/>
    <property type="match status" value="1"/>
</dbReference>
<evidence type="ECO:0000313" key="13">
    <source>
        <dbReference type="Proteomes" id="UP000014227"/>
    </source>
</evidence>
<dbReference type="GO" id="GO:0005524">
    <property type="term" value="F:ATP binding"/>
    <property type="evidence" value="ECO:0007669"/>
    <property type="project" value="UniProtKB-UniRule"/>
</dbReference>
<dbReference type="GO" id="GO:0005829">
    <property type="term" value="C:cytosol"/>
    <property type="evidence" value="ECO:0007669"/>
    <property type="project" value="TreeGrafter"/>
</dbReference>
<dbReference type="HAMAP" id="MF_00344">
    <property type="entry name" value="GMP_synthase"/>
    <property type="match status" value="1"/>
</dbReference>
<dbReference type="NCBIfam" id="TIGR00884">
    <property type="entry name" value="guaA_Cterm"/>
    <property type="match status" value="1"/>
</dbReference>
<reference evidence="13" key="1">
    <citation type="submission" date="2013-03" db="EMBL/GenBank/DDBJ databases">
        <title>Genome sequence of Chthonomonas calidirosea, the first sequenced genome from the Armatimonadetes phylum (formally candidate division OP10).</title>
        <authorList>
            <person name="Lee K.C.Y."/>
            <person name="Morgan X.C."/>
            <person name="Dunfield P.F."/>
            <person name="Tamas I."/>
            <person name="Houghton K.M."/>
            <person name="Vyssotski M."/>
            <person name="Ryan J.L.J."/>
            <person name="Lagutin K."/>
            <person name="McDonald I.R."/>
            <person name="Stott M.B."/>
        </authorList>
    </citation>
    <scope>NUCLEOTIDE SEQUENCE [LARGE SCALE GENOMIC DNA]</scope>
    <source>
        <strain evidence="13">DSM 23976 / ICMP 18418 / T49</strain>
    </source>
</reference>
<evidence type="ECO:0000259" key="11">
    <source>
        <dbReference type="PROSITE" id="PS51553"/>
    </source>
</evidence>
<keyword evidence="13" id="KW-1185">Reference proteome</keyword>
<evidence type="ECO:0000256" key="6">
    <source>
        <dbReference type="ARBA" id="ARBA00022755"/>
    </source>
</evidence>
<dbReference type="eggNOG" id="COG0519">
    <property type="taxonomic scope" value="Bacteria"/>
</dbReference>
<dbReference type="SUPFAM" id="SSF54810">
    <property type="entry name" value="GMP synthetase C-terminal dimerisation domain"/>
    <property type="match status" value="1"/>
</dbReference>
<evidence type="ECO:0000256" key="7">
    <source>
        <dbReference type="ARBA" id="ARBA00022840"/>
    </source>
</evidence>
<protein>
    <recommendedName>
        <fullName evidence="9">GMP synthase [glutamine-hydrolyzing]</fullName>
        <ecNumber evidence="9">6.3.5.2</ecNumber>
    </recommendedName>
    <alternativeName>
        <fullName evidence="9">GMP synthetase</fullName>
    </alternativeName>
    <alternativeName>
        <fullName evidence="9">Glutamine amidotransferase</fullName>
    </alternativeName>
</protein>
<dbReference type="PRINTS" id="PR00097">
    <property type="entry name" value="ANTSNTHASEII"/>
</dbReference>